<name>A0A6C0IUH9_9ZZZZ</name>
<feature type="compositionally biased region" description="Basic and acidic residues" evidence="1">
    <location>
        <begin position="85"/>
        <end position="96"/>
    </location>
</feature>
<dbReference type="InterPro" id="IPR036869">
    <property type="entry name" value="J_dom_sf"/>
</dbReference>
<dbReference type="Gene3D" id="1.10.287.110">
    <property type="entry name" value="DnaJ domain"/>
    <property type="match status" value="1"/>
</dbReference>
<dbReference type="SUPFAM" id="SSF46565">
    <property type="entry name" value="Chaperone J-domain"/>
    <property type="match status" value="1"/>
</dbReference>
<protein>
    <recommendedName>
        <fullName evidence="3">J domain-containing protein</fullName>
    </recommendedName>
</protein>
<accession>A0A6C0IUH9</accession>
<feature type="region of interest" description="Disordered" evidence="1">
    <location>
        <begin position="84"/>
        <end position="104"/>
    </location>
</feature>
<evidence type="ECO:0000256" key="1">
    <source>
        <dbReference type="SAM" id="MobiDB-lite"/>
    </source>
</evidence>
<evidence type="ECO:0000313" key="2">
    <source>
        <dbReference type="EMBL" id="QHT96135.1"/>
    </source>
</evidence>
<reference evidence="2" key="1">
    <citation type="journal article" date="2020" name="Nature">
        <title>Giant virus diversity and host interactions through global metagenomics.</title>
        <authorList>
            <person name="Schulz F."/>
            <person name="Roux S."/>
            <person name="Paez-Espino D."/>
            <person name="Jungbluth S."/>
            <person name="Walsh D.A."/>
            <person name="Denef V.J."/>
            <person name="McMahon K.D."/>
            <person name="Konstantinidis K.T."/>
            <person name="Eloe-Fadrosh E.A."/>
            <person name="Kyrpides N.C."/>
            <person name="Woyke T."/>
        </authorList>
    </citation>
    <scope>NUCLEOTIDE SEQUENCE</scope>
    <source>
        <strain evidence="2">GVMAG-M-3300024302-11</strain>
    </source>
</reference>
<dbReference type="AlphaFoldDB" id="A0A6C0IUH9"/>
<proteinExistence type="predicted"/>
<organism evidence="2">
    <name type="scientific">viral metagenome</name>
    <dbReference type="NCBI Taxonomy" id="1070528"/>
    <lineage>
        <taxon>unclassified sequences</taxon>
        <taxon>metagenomes</taxon>
        <taxon>organismal metagenomes</taxon>
    </lineage>
</organism>
<sequence>MESKNFEDLYKVLNVDFGSSKKDILKNYKDNIKYYQEKILNGTHLDEEERWNVKLLKIAKFVLSSDALRKKYDISQIIIDSDESPTDKQKLEHDVNSTKQDQSNQYTANKYTEINKFDIPLRKDKPINLKEIGDRQFERYDHKNFDLSKDRELRGSIGGI</sequence>
<dbReference type="EMBL" id="MN740254">
    <property type="protein sequence ID" value="QHT96135.1"/>
    <property type="molecule type" value="Genomic_DNA"/>
</dbReference>
<evidence type="ECO:0008006" key="3">
    <source>
        <dbReference type="Google" id="ProtNLM"/>
    </source>
</evidence>